<evidence type="ECO:0000313" key="5">
    <source>
        <dbReference type="Proteomes" id="UP000095023"/>
    </source>
</evidence>
<feature type="transmembrane region" description="Helical" evidence="3">
    <location>
        <begin position="148"/>
        <end position="166"/>
    </location>
</feature>
<name>A0A1E4T9A9_9ASCO</name>
<proteinExistence type="predicted"/>
<evidence type="ECO:0000256" key="3">
    <source>
        <dbReference type="SAM" id="Phobius"/>
    </source>
</evidence>
<keyword evidence="3" id="KW-0472">Membrane</keyword>
<gene>
    <name evidence="4" type="ORF">CANCADRAFT_144769</name>
</gene>
<sequence length="783" mass="87001">MRDPDRSKSSTNASTSLSYLLTPASFHDTFALFALILQFPASIITIFHLAYLLVNLSSFSFASTPATTGSSTSVISNSHSNSPDISFSLLLFSDAFVLLVDSAILPHYRVVIADLASALVAASLGGGGIFERLYNSVRAALLLEGGRIVYYIAQILLAYIFPNYFYHPFDPSPSGSSPDIHTSSQSPIYHFLSLIGIPVPYNSISTLNSLVAGKNGWLSQSIAIHIIGYNVAHLIHRIYSTKHDDMPIKHKPSDPAPADYADDHAAFSGSDIDLNPFQAARRRRRIMAVRSQQPLWSTLASALVSAAKESESLNVADYSAQSSSIRHWPRYIKNVLDSALLFFAPSIASENTSRSAEQPDFLSPNMAVCALTAITSSTVTFEVDSMFFYELCFHHESYYLYWGSFSVTVNGITWPQATIEQRVVEEEDIEDGEPKQEVYLRISGLSQSTNYDICILRQYQKSGQDMDESALSDSEDEDEAMEVGSEPWLVLPVCKVSVSTLSADSVSPGPAQVRTISPVTTLLDALTAATNTLSEEKMSLKKKRKEQTRQLNQLRTELDVLKAKVGDATDISTENLPPGGFATSPSAASKSDERTHRRLLALQEVCSKMEEEIKVLDVDLASLNQDLEEDAELKKLLREALEKHDRGLASVKDLESQLAELQSSVELEREAQQDKLKSMEQKLELTKERYDTLSKEIDEVRLRDKEESEEDRRFFEEQKQEYEEVLTRRKAVHHEFSTAIAKMDKRIEEIQTTTNILRGSLESGIPLARPPPEPASLVPTTKE</sequence>
<keyword evidence="3" id="KW-0812">Transmembrane</keyword>
<keyword evidence="5" id="KW-1185">Reference proteome</keyword>
<feature type="transmembrane region" description="Helical" evidence="3">
    <location>
        <begin position="30"/>
        <end position="54"/>
    </location>
</feature>
<feature type="transmembrane region" description="Helical" evidence="3">
    <location>
        <begin position="110"/>
        <end position="127"/>
    </location>
</feature>
<evidence type="ECO:0000256" key="2">
    <source>
        <dbReference type="SAM" id="MobiDB-lite"/>
    </source>
</evidence>
<dbReference type="EMBL" id="KV453844">
    <property type="protein sequence ID" value="ODV88340.1"/>
    <property type="molecule type" value="Genomic_DNA"/>
</dbReference>
<protein>
    <submittedName>
        <fullName evidence="4">Uncharacterized protein</fullName>
    </submittedName>
</protein>
<organism evidence="4 5">
    <name type="scientific">Tortispora caseinolytica NRRL Y-17796</name>
    <dbReference type="NCBI Taxonomy" id="767744"/>
    <lineage>
        <taxon>Eukaryota</taxon>
        <taxon>Fungi</taxon>
        <taxon>Dikarya</taxon>
        <taxon>Ascomycota</taxon>
        <taxon>Saccharomycotina</taxon>
        <taxon>Trigonopsidomycetes</taxon>
        <taxon>Trigonopsidales</taxon>
        <taxon>Trigonopsidaceae</taxon>
        <taxon>Tortispora</taxon>
    </lineage>
</organism>
<feature type="coiled-coil region" evidence="1">
    <location>
        <begin position="606"/>
        <end position="725"/>
    </location>
</feature>
<dbReference type="AlphaFoldDB" id="A0A1E4T9A9"/>
<dbReference type="Proteomes" id="UP000095023">
    <property type="component" value="Unassembled WGS sequence"/>
</dbReference>
<accession>A0A1E4T9A9</accession>
<dbReference type="OrthoDB" id="4158994at2759"/>
<feature type="region of interest" description="Disordered" evidence="2">
    <location>
        <begin position="760"/>
        <end position="783"/>
    </location>
</feature>
<keyword evidence="3" id="KW-1133">Transmembrane helix</keyword>
<keyword evidence="1" id="KW-0175">Coiled coil</keyword>
<feature type="coiled-coil region" evidence="1">
    <location>
        <begin position="523"/>
        <end position="571"/>
    </location>
</feature>
<feature type="region of interest" description="Disordered" evidence="2">
    <location>
        <begin position="571"/>
        <end position="594"/>
    </location>
</feature>
<reference evidence="5" key="1">
    <citation type="submission" date="2016-02" db="EMBL/GenBank/DDBJ databases">
        <title>Comparative genomics of biotechnologically important yeasts.</title>
        <authorList>
            <consortium name="DOE Joint Genome Institute"/>
            <person name="Riley R."/>
            <person name="Haridas S."/>
            <person name="Wolfe K.H."/>
            <person name="Lopes M.R."/>
            <person name="Hittinger C.T."/>
            <person name="Goker M."/>
            <person name="Salamov A."/>
            <person name="Wisecaver J."/>
            <person name="Long T.M."/>
            <person name="Aerts A.L."/>
            <person name="Barry K."/>
            <person name="Choi C."/>
            <person name="Clum A."/>
            <person name="Coughlan A.Y."/>
            <person name="Deshpande S."/>
            <person name="Douglass A.P."/>
            <person name="Hanson S.J."/>
            <person name="Klenk H.-P."/>
            <person name="Labutti K."/>
            <person name="Lapidus A."/>
            <person name="Lindquist E."/>
            <person name="Lipzen A."/>
            <person name="Meier-Kolthoff J.P."/>
            <person name="Ohm R.A."/>
            <person name="Otillar R.P."/>
            <person name="Pangilinan J."/>
            <person name="Peng Y."/>
            <person name="Rokas A."/>
            <person name="Rosa C.A."/>
            <person name="Scheuner C."/>
            <person name="Sibirny A.A."/>
            <person name="Slot J.C."/>
            <person name="Stielow J.B."/>
            <person name="Sun H."/>
            <person name="Kurtzman C.P."/>
            <person name="Blackwell M."/>
            <person name="Jeffries T.W."/>
            <person name="Grigoriev I.V."/>
        </authorList>
    </citation>
    <scope>NUCLEOTIDE SEQUENCE [LARGE SCALE GENOMIC DNA]</scope>
    <source>
        <strain evidence="5">NRRL Y-17796</strain>
    </source>
</reference>
<evidence type="ECO:0000256" key="1">
    <source>
        <dbReference type="SAM" id="Coils"/>
    </source>
</evidence>
<evidence type="ECO:0000313" key="4">
    <source>
        <dbReference type="EMBL" id="ODV88340.1"/>
    </source>
</evidence>